<keyword evidence="2" id="KW-0732">Signal</keyword>
<accession>A0A0X3PYF2</accession>
<feature type="compositionally biased region" description="Basic and acidic residues" evidence="1">
    <location>
        <begin position="63"/>
        <end position="74"/>
    </location>
</feature>
<proteinExistence type="predicted"/>
<gene>
    <name evidence="3" type="ORF">TR118283</name>
</gene>
<evidence type="ECO:0000256" key="2">
    <source>
        <dbReference type="SAM" id="SignalP"/>
    </source>
</evidence>
<feature type="region of interest" description="Disordered" evidence="1">
    <location>
        <begin position="37"/>
        <end position="116"/>
    </location>
</feature>
<evidence type="ECO:0000256" key="1">
    <source>
        <dbReference type="SAM" id="MobiDB-lite"/>
    </source>
</evidence>
<name>A0A0X3PYF2_SCHSO</name>
<feature type="chain" id="PRO_5007051370" evidence="2">
    <location>
        <begin position="18"/>
        <end position="116"/>
    </location>
</feature>
<dbReference type="EMBL" id="GEEE01006576">
    <property type="protein sequence ID" value="JAP56649.1"/>
    <property type="molecule type" value="Transcribed_RNA"/>
</dbReference>
<evidence type="ECO:0000313" key="3">
    <source>
        <dbReference type="EMBL" id="JAP56649.1"/>
    </source>
</evidence>
<feature type="compositionally biased region" description="Basic residues" evidence="1">
    <location>
        <begin position="103"/>
        <end position="116"/>
    </location>
</feature>
<feature type="compositionally biased region" description="Basic and acidic residues" evidence="1">
    <location>
        <begin position="86"/>
        <end position="102"/>
    </location>
</feature>
<feature type="compositionally biased region" description="Basic residues" evidence="1">
    <location>
        <begin position="75"/>
        <end position="85"/>
    </location>
</feature>
<protein>
    <submittedName>
        <fullName evidence="3">Uncharacterized protein</fullName>
    </submittedName>
</protein>
<sequence length="116" mass="13131">MFAQLFSLFFLSQFVCGNVTDLASLTTAEKLEELSTSENRVMVSTNVQTETPSDKASSTTTEKMTELSNKEYKGKKSPHCQKKKSSHEEKLLKLSNTEDKGRKSPRCQKKKQSYKV</sequence>
<dbReference type="AlphaFoldDB" id="A0A0X3PYF2"/>
<feature type="compositionally biased region" description="Polar residues" evidence="1">
    <location>
        <begin position="37"/>
        <end position="62"/>
    </location>
</feature>
<reference evidence="3" key="1">
    <citation type="submission" date="2016-01" db="EMBL/GenBank/DDBJ databases">
        <title>Reference transcriptome for the parasite Schistocephalus solidus: insights into the molecular evolution of parasitism.</title>
        <authorList>
            <person name="Hebert F.O."/>
            <person name="Grambauer S."/>
            <person name="Barber I."/>
            <person name="Landry C.R."/>
            <person name="Aubin-Horth N."/>
        </authorList>
    </citation>
    <scope>NUCLEOTIDE SEQUENCE</scope>
</reference>
<feature type="signal peptide" evidence="2">
    <location>
        <begin position="1"/>
        <end position="17"/>
    </location>
</feature>
<organism evidence="3">
    <name type="scientific">Schistocephalus solidus</name>
    <name type="common">Tapeworm</name>
    <dbReference type="NCBI Taxonomy" id="70667"/>
    <lineage>
        <taxon>Eukaryota</taxon>
        <taxon>Metazoa</taxon>
        <taxon>Spiralia</taxon>
        <taxon>Lophotrochozoa</taxon>
        <taxon>Platyhelminthes</taxon>
        <taxon>Cestoda</taxon>
        <taxon>Eucestoda</taxon>
        <taxon>Diphyllobothriidea</taxon>
        <taxon>Diphyllobothriidae</taxon>
        <taxon>Schistocephalus</taxon>
    </lineage>
</organism>